<comment type="catalytic activity">
    <reaction evidence="9 10">
        <text>L-glutamine + H2O = L-glutamate + NH4(+)</text>
        <dbReference type="Rhea" id="RHEA:15889"/>
        <dbReference type="ChEBI" id="CHEBI:15377"/>
        <dbReference type="ChEBI" id="CHEBI:28938"/>
        <dbReference type="ChEBI" id="CHEBI:29985"/>
        <dbReference type="ChEBI" id="CHEBI:58359"/>
        <dbReference type="EC" id="3.5.1.2"/>
    </reaction>
</comment>
<dbReference type="GO" id="GO:0016829">
    <property type="term" value="F:lyase activity"/>
    <property type="evidence" value="ECO:0007669"/>
    <property type="project" value="UniProtKB-KW"/>
</dbReference>
<evidence type="ECO:0000256" key="7">
    <source>
        <dbReference type="ARBA" id="ARBA00023239"/>
    </source>
</evidence>
<dbReference type="PIRSF" id="PIRSF000495">
    <property type="entry name" value="Amidotransf_hisH"/>
    <property type="match status" value="1"/>
</dbReference>
<reference evidence="14" key="1">
    <citation type="journal article" date="2011" name="J. Bacteriol.">
        <title>Genome sequences of eight morphologically diverse alphaproteobacteria.</title>
        <authorList>
            <consortium name="US DOE Joint Genome Institute"/>
            <person name="Brown P.J."/>
            <person name="Kysela D.T."/>
            <person name="Buechlein A."/>
            <person name="Hemmerich C."/>
            <person name="Brun Y.V."/>
        </authorList>
    </citation>
    <scope>NUCLEOTIDE SEQUENCE [LARGE SCALE GENOMIC DNA]</scope>
    <source>
        <strain evidence="14">ATCC 49814 / DSM 5838 / IFAM 1418</strain>
    </source>
</reference>
<comment type="catalytic activity">
    <reaction evidence="8 10">
        <text>5-[(5-phospho-1-deoxy-D-ribulos-1-ylimino)methylamino]-1-(5-phospho-beta-D-ribosyl)imidazole-4-carboxamide + L-glutamine = D-erythro-1-(imidazol-4-yl)glycerol 3-phosphate + 5-amino-1-(5-phospho-beta-D-ribosyl)imidazole-4-carboxamide + L-glutamate + H(+)</text>
        <dbReference type="Rhea" id="RHEA:24793"/>
        <dbReference type="ChEBI" id="CHEBI:15378"/>
        <dbReference type="ChEBI" id="CHEBI:29985"/>
        <dbReference type="ChEBI" id="CHEBI:58278"/>
        <dbReference type="ChEBI" id="CHEBI:58359"/>
        <dbReference type="ChEBI" id="CHEBI:58475"/>
        <dbReference type="ChEBI" id="CHEBI:58525"/>
        <dbReference type="EC" id="4.3.2.10"/>
    </reaction>
</comment>
<keyword evidence="4 10" id="KW-0378">Hydrolase</keyword>
<evidence type="ECO:0000256" key="8">
    <source>
        <dbReference type="ARBA" id="ARBA00047838"/>
    </source>
</evidence>
<evidence type="ECO:0000313" key="14">
    <source>
        <dbReference type="Proteomes" id="UP000002745"/>
    </source>
</evidence>
<dbReference type="InterPro" id="IPR010139">
    <property type="entry name" value="Imidazole-glycPsynth_HisH"/>
</dbReference>
<dbReference type="GO" id="GO:0005737">
    <property type="term" value="C:cytoplasm"/>
    <property type="evidence" value="ECO:0007669"/>
    <property type="project" value="UniProtKB-SubCell"/>
</dbReference>
<dbReference type="EC" id="4.3.2.10" evidence="10"/>
<dbReference type="PANTHER" id="PTHR42701:SF1">
    <property type="entry name" value="IMIDAZOLE GLYCEROL PHOSPHATE SYNTHASE SUBUNIT HISH"/>
    <property type="match status" value="1"/>
</dbReference>
<name>C6XIJ4_HIRBI</name>
<feature type="active site" description="Nucleophile" evidence="10 11">
    <location>
        <position position="89"/>
    </location>
</feature>
<evidence type="ECO:0000256" key="3">
    <source>
        <dbReference type="ARBA" id="ARBA00022605"/>
    </source>
</evidence>
<keyword evidence="3 10" id="KW-0028">Amino-acid biosynthesis</keyword>
<dbReference type="eggNOG" id="COG0118">
    <property type="taxonomic scope" value="Bacteria"/>
</dbReference>
<evidence type="ECO:0000256" key="9">
    <source>
        <dbReference type="ARBA" id="ARBA00049534"/>
    </source>
</evidence>
<evidence type="ECO:0000256" key="10">
    <source>
        <dbReference type="HAMAP-Rule" id="MF_00278"/>
    </source>
</evidence>
<sequence length="213" mass="23239">MKTLALIDYGSGNIRSASRALAEAAKLAELDLKIEITSDPDLIKKSDCIFLPGVGHFADCKNELLSRSGIVEVLTETVLKGSTPFMGICVGMQLLATTGLEDGETKGLDFIPGVVDKIKPDNPKLPIPHMGWNEITITDHELLKGLGETPHLYFTHSYVFTPKVDTHIAASSDYGGNFTAAIVKDNIFGTQFHPEKSQKIGQKLLSNFLKWKP</sequence>
<keyword evidence="6 10" id="KW-0368">Histidine biosynthesis</keyword>
<organism evidence="13 14">
    <name type="scientific">Hirschia baltica (strain ATCC 49814 / DSM 5838 / IFAM 1418)</name>
    <dbReference type="NCBI Taxonomy" id="582402"/>
    <lineage>
        <taxon>Bacteria</taxon>
        <taxon>Pseudomonadati</taxon>
        <taxon>Pseudomonadota</taxon>
        <taxon>Alphaproteobacteria</taxon>
        <taxon>Hyphomonadales</taxon>
        <taxon>Hyphomonadaceae</taxon>
        <taxon>Hirschia</taxon>
    </lineage>
</organism>
<dbReference type="HOGENOM" id="CLU_071837_2_0_5"/>
<dbReference type="EC" id="3.5.1.2" evidence="10"/>
<dbReference type="InterPro" id="IPR017926">
    <property type="entry name" value="GATASE"/>
</dbReference>
<dbReference type="AlphaFoldDB" id="C6XIJ4"/>
<dbReference type="OrthoDB" id="9807137at2"/>
<feature type="domain" description="Glutamine amidotransferase" evidence="12">
    <location>
        <begin position="6"/>
        <end position="209"/>
    </location>
</feature>
<keyword evidence="14" id="KW-1185">Reference proteome</keyword>
<dbReference type="PROSITE" id="PS51273">
    <property type="entry name" value="GATASE_TYPE_1"/>
    <property type="match status" value="1"/>
</dbReference>
<dbReference type="NCBIfam" id="TIGR01855">
    <property type="entry name" value="IMP_synth_hisH"/>
    <property type="match status" value="1"/>
</dbReference>
<dbReference type="GO" id="GO:0000107">
    <property type="term" value="F:imidazoleglycerol-phosphate synthase activity"/>
    <property type="evidence" value="ECO:0007669"/>
    <property type="project" value="UniProtKB-UniRule"/>
</dbReference>
<dbReference type="UniPathway" id="UPA00031">
    <property type="reaction ID" value="UER00010"/>
</dbReference>
<evidence type="ECO:0000256" key="2">
    <source>
        <dbReference type="ARBA" id="ARBA00011152"/>
    </source>
</evidence>
<dbReference type="STRING" id="582402.Hbal_3134"/>
<keyword evidence="5 10" id="KW-0315">Glutamine amidotransferase</keyword>
<dbReference type="RefSeq" id="WP_015828951.1">
    <property type="nucleotide sequence ID" value="NC_012982.1"/>
</dbReference>
<evidence type="ECO:0000256" key="6">
    <source>
        <dbReference type="ARBA" id="ARBA00023102"/>
    </source>
</evidence>
<dbReference type="HAMAP" id="MF_00278">
    <property type="entry name" value="HisH"/>
    <property type="match status" value="1"/>
</dbReference>
<evidence type="ECO:0000256" key="5">
    <source>
        <dbReference type="ARBA" id="ARBA00022962"/>
    </source>
</evidence>
<dbReference type="InterPro" id="IPR029062">
    <property type="entry name" value="Class_I_gatase-like"/>
</dbReference>
<keyword evidence="13" id="KW-0808">Transferase</keyword>
<dbReference type="Proteomes" id="UP000002745">
    <property type="component" value="Chromosome"/>
</dbReference>
<dbReference type="EMBL" id="CP001678">
    <property type="protein sequence ID" value="ACT60801.1"/>
    <property type="molecule type" value="Genomic_DNA"/>
</dbReference>
<dbReference type="Pfam" id="PF00117">
    <property type="entry name" value="GATase"/>
    <property type="match status" value="1"/>
</dbReference>
<accession>C6XIJ4</accession>
<protein>
    <recommendedName>
        <fullName evidence="10">Imidazole glycerol phosphate synthase subunit HisH</fullName>
        <ecNumber evidence="10">4.3.2.10</ecNumber>
    </recommendedName>
    <alternativeName>
        <fullName evidence="10">IGP synthase glutaminase subunit</fullName>
        <ecNumber evidence="10">3.5.1.2</ecNumber>
    </alternativeName>
    <alternativeName>
        <fullName evidence="10">IGP synthase subunit HisH</fullName>
    </alternativeName>
    <alternativeName>
        <fullName evidence="10">ImGP synthase subunit HisH</fullName>
        <shortName evidence="10">IGPS subunit HisH</shortName>
    </alternativeName>
</protein>
<keyword evidence="10" id="KW-0963">Cytoplasm</keyword>
<dbReference type="KEGG" id="hba:Hbal_3134"/>
<evidence type="ECO:0000256" key="11">
    <source>
        <dbReference type="PIRSR" id="PIRSR000495-1"/>
    </source>
</evidence>
<dbReference type="CDD" id="cd01748">
    <property type="entry name" value="GATase1_IGP_Synthase"/>
    <property type="match status" value="1"/>
</dbReference>
<dbReference type="GO" id="GO:0004359">
    <property type="term" value="F:glutaminase activity"/>
    <property type="evidence" value="ECO:0007669"/>
    <property type="project" value="UniProtKB-EC"/>
</dbReference>
<comment type="pathway">
    <text evidence="1 10">Amino-acid biosynthesis; L-histidine biosynthesis; L-histidine from 5-phospho-alpha-D-ribose 1-diphosphate: step 5/9.</text>
</comment>
<evidence type="ECO:0000313" key="13">
    <source>
        <dbReference type="EMBL" id="ACT60801.1"/>
    </source>
</evidence>
<proteinExistence type="inferred from homology"/>
<feature type="active site" evidence="10 11">
    <location>
        <position position="193"/>
    </location>
</feature>
<dbReference type="PANTHER" id="PTHR42701">
    <property type="entry name" value="IMIDAZOLE GLYCEROL PHOSPHATE SYNTHASE SUBUNIT HISH"/>
    <property type="match status" value="1"/>
</dbReference>
<keyword evidence="7 10" id="KW-0456">Lyase</keyword>
<dbReference type="Gene3D" id="3.40.50.880">
    <property type="match status" value="1"/>
</dbReference>
<feature type="active site" evidence="10 11">
    <location>
        <position position="195"/>
    </location>
</feature>
<gene>
    <name evidence="10" type="primary">hisH</name>
    <name evidence="13" type="ordered locus">Hbal_3134</name>
</gene>
<comment type="subcellular location">
    <subcellularLocation>
        <location evidence="10">Cytoplasm</location>
    </subcellularLocation>
</comment>
<evidence type="ECO:0000259" key="12">
    <source>
        <dbReference type="Pfam" id="PF00117"/>
    </source>
</evidence>
<comment type="subunit">
    <text evidence="2 10">Heterodimer of HisH and HisF.</text>
</comment>
<dbReference type="GO" id="GO:0000105">
    <property type="term" value="P:L-histidine biosynthetic process"/>
    <property type="evidence" value="ECO:0007669"/>
    <property type="project" value="UniProtKB-UniRule"/>
</dbReference>
<evidence type="ECO:0000256" key="4">
    <source>
        <dbReference type="ARBA" id="ARBA00022801"/>
    </source>
</evidence>
<evidence type="ECO:0000256" key="1">
    <source>
        <dbReference type="ARBA" id="ARBA00005091"/>
    </source>
</evidence>
<dbReference type="SUPFAM" id="SSF52317">
    <property type="entry name" value="Class I glutamine amidotransferase-like"/>
    <property type="match status" value="1"/>
</dbReference>
<comment type="function">
    <text evidence="10">IGPS catalyzes the conversion of PRFAR and glutamine to IGP, AICAR and glutamate. The HisH subunit catalyzes the hydrolysis of glutamine to glutamate and ammonia as part of the synthesis of IGP and AICAR. The resulting ammonia molecule is channeled to the active site of HisF.</text>
</comment>